<comment type="caution">
    <text evidence="8">The sequence shown here is derived from an EMBL/GenBank/DDBJ whole genome shotgun (WGS) entry which is preliminary data.</text>
</comment>
<sequence>MAVCLMRVAFAFFLAMALPLSASANEAATASEAPARVAPAVTVEAASQAEVQARVPVSGSIVARQLVQVFPQVSGPEITEILVEAGDSVTKGQVLARLSTDTLSAQLEQARAEYLRAEASVGQAQSTIDSADALLTQAQSILERVRQLRQGGTASQSALDDAIAAEANARAQAASAADGLAVARAALAQAEASRRIAELNLERATITAPVAGVVVTRNAELGALAGGGGDALFVLLADGAVEMSAEVIETALGRLKVGDPAEITVAGVGTVAGTVRLVPASVDPVTRLGIMRIALDDGTAIRIGQFASGWVITDRRQAVTVPASAVLADDSGERVQVVKDSMVETRPIRAGLLWDGRREIIEGLAQGEQVIARSGAFFRTGDQVRPVAAEGDRP</sequence>
<dbReference type="NCBIfam" id="TIGR01730">
    <property type="entry name" value="RND_mfp"/>
    <property type="match status" value="1"/>
</dbReference>
<gene>
    <name evidence="8" type="ORF">GCM10011402_05980</name>
</gene>
<feature type="signal peptide" evidence="5">
    <location>
        <begin position="1"/>
        <end position="24"/>
    </location>
</feature>
<dbReference type="InterPro" id="IPR058625">
    <property type="entry name" value="MdtA-like_BSH"/>
</dbReference>
<dbReference type="Gene3D" id="2.40.30.170">
    <property type="match status" value="1"/>
</dbReference>
<organism evidence="8 9">
    <name type="scientific">Paracoccus acridae</name>
    <dbReference type="NCBI Taxonomy" id="1795310"/>
    <lineage>
        <taxon>Bacteria</taxon>
        <taxon>Pseudomonadati</taxon>
        <taxon>Pseudomonadota</taxon>
        <taxon>Alphaproteobacteria</taxon>
        <taxon>Rhodobacterales</taxon>
        <taxon>Paracoccaceae</taxon>
        <taxon>Paracoccus</taxon>
    </lineage>
</organism>
<evidence type="ECO:0000259" key="6">
    <source>
        <dbReference type="Pfam" id="PF25917"/>
    </source>
</evidence>
<keyword evidence="9" id="KW-1185">Reference proteome</keyword>
<evidence type="ECO:0000256" key="3">
    <source>
        <dbReference type="ARBA" id="ARBA00022448"/>
    </source>
</evidence>
<evidence type="ECO:0000256" key="4">
    <source>
        <dbReference type="SAM" id="Coils"/>
    </source>
</evidence>
<evidence type="ECO:0000313" key="8">
    <source>
        <dbReference type="EMBL" id="GGF56810.1"/>
    </source>
</evidence>
<dbReference type="RefSeq" id="WP_188713945.1">
    <property type="nucleotide sequence ID" value="NZ_BMIV01000001.1"/>
</dbReference>
<reference evidence="9" key="1">
    <citation type="journal article" date="2019" name="Int. J. Syst. Evol. Microbiol.">
        <title>The Global Catalogue of Microorganisms (GCM) 10K type strain sequencing project: providing services to taxonomists for standard genome sequencing and annotation.</title>
        <authorList>
            <consortium name="The Broad Institute Genomics Platform"/>
            <consortium name="The Broad Institute Genome Sequencing Center for Infectious Disease"/>
            <person name="Wu L."/>
            <person name="Ma J."/>
        </authorList>
    </citation>
    <scope>NUCLEOTIDE SEQUENCE [LARGE SCALE GENOMIC DNA]</scope>
    <source>
        <strain evidence="9">CGMCC 1.15419</strain>
    </source>
</reference>
<dbReference type="EMBL" id="BMIV01000001">
    <property type="protein sequence ID" value="GGF56810.1"/>
    <property type="molecule type" value="Genomic_DNA"/>
</dbReference>
<dbReference type="Gene3D" id="2.40.50.100">
    <property type="match status" value="1"/>
</dbReference>
<evidence type="ECO:0000259" key="7">
    <source>
        <dbReference type="Pfam" id="PF25967"/>
    </source>
</evidence>
<dbReference type="Pfam" id="PF25967">
    <property type="entry name" value="RND-MFP_C"/>
    <property type="match status" value="1"/>
</dbReference>
<comment type="similarity">
    <text evidence="2">Belongs to the membrane fusion protein (MFP) (TC 8.A.1) family.</text>
</comment>
<evidence type="ECO:0000256" key="2">
    <source>
        <dbReference type="ARBA" id="ARBA00009477"/>
    </source>
</evidence>
<comment type="subcellular location">
    <subcellularLocation>
        <location evidence="1">Cell envelope</location>
    </subcellularLocation>
</comment>
<proteinExistence type="inferred from homology"/>
<keyword evidence="3" id="KW-0813">Transport</keyword>
<protein>
    <submittedName>
        <fullName evidence="8">Hemolysin D</fullName>
    </submittedName>
</protein>
<dbReference type="Gene3D" id="2.40.420.20">
    <property type="match status" value="1"/>
</dbReference>
<evidence type="ECO:0000256" key="5">
    <source>
        <dbReference type="SAM" id="SignalP"/>
    </source>
</evidence>
<name>A0ABQ1VFK3_9RHOB</name>
<dbReference type="Gene3D" id="1.10.287.470">
    <property type="entry name" value="Helix hairpin bin"/>
    <property type="match status" value="1"/>
</dbReference>
<dbReference type="PANTHER" id="PTHR30469">
    <property type="entry name" value="MULTIDRUG RESISTANCE PROTEIN MDTA"/>
    <property type="match status" value="1"/>
</dbReference>
<keyword evidence="4" id="KW-0175">Coiled coil</keyword>
<feature type="chain" id="PRO_5045433435" evidence="5">
    <location>
        <begin position="25"/>
        <end position="394"/>
    </location>
</feature>
<dbReference type="InterPro" id="IPR006143">
    <property type="entry name" value="RND_pump_MFP"/>
</dbReference>
<keyword evidence="5" id="KW-0732">Signal</keyword>
<evidence type="ECO:0000256" key="1">
    <source>
        <dbReference type="ARBA" id="ARBA00004196"/>
    </source>
</evidence>
<feature type="coiled-coil region" evidence="4">
    <location>
        <begin position="100"/>
        <end position="127"/>
    </location>
</feature>
<dbReference type="PANTHER" id="PTHR30469:SF15">
    <property type="entry name" value="HLYD FAMILY OF SECRETION PROTEINS"/>
    <property type="match status" value="1"/>
</dbReference>
<feature type="domain" description="Multidrug resistance protein MdtA-like barrel-sandwich hybrid" evidence="6">
    <location>
        <begin position="67"/>
        <end position="231"/>
    </location>
</feature>
<evidence type="ECO:0000313" key="9">
    <source>
        <dbReference type="Proteomes" id="UP000640509"/>
    </source>
</evidence>
<accession>A0ABQ1VFK3</accession>
<dbReference type="InterPro" id="IPR058627">
    <property type="entry name" value="MdtA-like_C"/>
</dbReference>
<dbReference type="Proteomes" id="UP000640509">
    <property type="component" value="Unassembled WGS sequence"/>
</dbReference>
<feature type="domain" description="Multidrug resistance protein MdtA-like C-terminal permuted SH3" evidence="7">
    <location>
        <begin position="317"/>
        <end position="371"/>
    </location>
</feature>
<dbReference type="Pfam" id="PF25917">
    <property type="entry name" value="BSH_RND"/>
    <property type="match status" value="1"/>
</dbReference>
<dbReference type="SUPFAM" id="SSF111369">
    <property type="entry name" value="HlyD-like secretion proteins"/>
    <property type="match status" value="2"/>
</dbReference>